<evidence type="ECO:0000256" key="4">
    <source>
        <dbReference type="ARBA" id="ARBA00022490"/>
    </source>
</evidence>
<keyword evidence="6" id="KW-0479">Metal-binding</keyword>
<dbReference type="InterPro" id="IPR027417">
    <property type="entry name" value="P-loop_NTPase"/>
</dbReference>
<accession>A0A6I0EYL9</accession>
<keyword evidence="12" id="KW-1185">Reference proteome</keyword>
<keyword evidence="11" id="KW-0808">Transferase</keyword>
<evidence type="ECO:0000256" key="8">
    <source>
        <dbReference type="ARBA" id="ARBA00022840"/>
    </source>
</evidence>
<evidence type="ECO:0000256" key="9">
    <source>
        <dbReference type="ARBA" id="ARBA00022842"/>
    </source>
</evidence>
<evidence type="ECO:0000256" key="3">
    <source>
        <dbReference type="ARBA" id="ARBA00019010"/>
    </source>
</evidence>
<dbReference type="GO" id="GO:0046872">
    <property type="term" value="F:metal ion binding"/>
    <property type="evidence" value="ECO:0007669"/>
    <property type="project" value="UniProtKB-KW"/>
</dbReference>
<evidence type="ECO:0000256" key="6">
    <source>
        <dbReference type="ARBA" id="ARBA00022723"/>
    </source>
</evidence>
<dbReference type="InterPro" id="IPR003442">
    <property type="entry name" value="T6A_TsaE"/>
</dbReference>
<dbReference type="GO" id="GO:0005524">
    <property type="term" value="F:ATP binding"/>
    <property type="evidence" value="ECO:0007669"/>
    <property type="project" value="UniProtKB-KW"/>
</dbReference>
<evidence type="ECO:0000256" key="1">
    <source>
        <dbReference type="ARBA" id="ARBA00004496"/>
    </source>
</evidence>
<gene>
    <name evidence="11" type="primary">tsaE</name>
    <name evidence="11" type="ORF">F9B85_11185</name>
</gene>
<dbReference type="NCBIfam" id="TIGR00150">
    <property type="entry name" value="T6A_YjeE"/>
    <property type="match status" value="1"/>
</dbReference>
<evidence type="ECO:0000256" key="10">
    <source>
        <dbReference type="ARBA" id="ARBA00032441"/>
    </source>
</evidence>
<dbReference type="GO" id="GO:0002949">
    <property type="term" value="P:tRNA threonylcarbamoyladenosine modification"/>
    <property type="evidence" value="ECO:0007669"/>
    <property type="project" value="InterPro"/>
</dbReference>
<keyword evidence="7" id="KW-0547">Nucleotide-binding</keyword>
<keyword evidence="4" id="KW-0963">Cytoplasm</keyword>
<evidence type="ECO:0000256" key="7">
    <source>
        <dbReference type="ARBA" id="ARBA00022741"/>
    </source>
</evidence>
<dbReference type="RefSeq" id="WP_151620936.1">
    <property type="nucleotide sequence ID" value="NZ_WBXO01000009.1"/>
</dbReference>
<dbReference type="AlphaFoldDB" id="A0A6I0EYL9"/>
<organism evidence="11 12">
    <name type="scientific">Heliorestis acidaminivorans</name>
    <dbReference type="NCBI Taxonomy" id="553427"/>
    <lineage>
        <taxon>Bacteria</taxon>
        <taxon>Bacillati</taxon>
        <taxon>Bacillota</taxon>
        <taxon>Clostridia</taxon>
        <taxon>Eubacteriales</taxon>
        <taxon>Heliobacteriaceae</taxon>
        <taxon>Heliorestis</taxon>
    </lineage>
</organism>
<proteinExistence type="inferred from homology"/>
<dbReference type="Pfam" id="PF02367">
    <property type="entry name" value="TsaE"/>
    <property type="match status" value="1"/>
</dbReference>
<name>A0A6I0EYL9_9FIRM</name>
<reference evidence="11 12" key="1">
    <citation type="submission" date="2019-10" db="EMBL/GenBank/DDBJ databases">
        <title>Whole-genome sequence of the extremophile Heliorestis acidaminivorans DSM 24790.</title>
        <authorList>
            <person name="Kyndt J.A."/>
            <person name="Meyer T.E."/>
        </authorList>
    </citation>
    <scope>NUCLEOTIDE SEQUENCE [LARGE SCALE GENOMIC DNA]</scope>
    <source>
        <strain evidence="11 12">DSM 24790</strain>
    </source>
</reference>
<dbReference type="GO" id="GO:0005737">
    <property type="term" value="C:cytoplasm"/>
    <property type="evidence" value="ECO:0007669"/>
    <property type="project" value="UniProtKB-SubCell"/>
</dbReference>
<dbReference type="Gene3D" id="3.40.50.300">
    <property type="entry name" value="P-loop containing nucleotide triphosphate hydrolases"/>
    <property type="match status" value="1"/>
</dbReference>
<keyword evidence="8" id="KW-0067">ATP-binding</keyword>
<keyword evidence="5" id="KW-0819">tRNA processing</keyword>
<sequence length="184" mass="20390">MVIKLAEVTIDDILEGAMILHKEIGQGLLPDEEATRAFGQWLAQHMKKGDIILLYGDLGAGKTTLVQGLLTSLGYGGAVTSPTFTLVHEYEADLPVFHFDLYRLTEPDQVWDIGWADYLKGEGLLCVEWPERLGHLKPLEALSIKLEPVEMSNGQIGRQVELTGVEESAQAIVREWKKACTCLD</sequence>
<dbReference type="GO" id="GO:0016740">
    <property type="term" value="F:transferase activity"/>
    <property type="evidence" value="ECO:0007669"/>
    <property type="project" value="UniProtKB-KW"/>
</dbReference>
<protein>
    <recommendedName>
        <fullName evidence="3">tRNA threonylcarbamoyladenosine biosynthesis protein TsaE</fullName>
    </recommendedName>
    <alternativeName>
        <fullName evidence="10">t(6)A37 threonylcarbamoyladenosine biosynthesis protein TsaE</fullName>
    </alternativeName>
</protein>
<comment type="caution">
    <text evidence="11">The sequence shown here is derived from an EMBL/GenBank/DDBJ whole genome shotgun (WGS) entry which is preliminary data.</text>
</comment>
<evidence type="ECO:0000256" key="2">
    <source>
        <dbReference type="ARBA" id="ARBA00007599"/>
    </source>
</evidence>
<evidence type="ECO:0000313" key="11">
    <source>
        <dbReference type="EMBL" id="KAB2951843.1"/>
    </source>
</evidence>
<keyword evidence="9" id="KW-0460">Magnesium</keyword>
<dbReference type="EMBL" id="WBXO01000009">
    <property type="protein sequence ID" value="KAB2951843.1"/>
    <property type="molecule type" value="Genomic_DNA"/>
</dbReference>
<dbReference type="OrthoDB" id="9815896at2"/>
<dbReference type="Proteomes" id="UP000468766">
    <property type="component" value="Unassembled WGS sequence"/>
</dbReference>
<evidence type="ECO:0000256" key="5">
    <source>
        <dbReference type="ARBA" id="ARBA00022694"/>
    </source>
</evidence>
<evidence type="ECO:0000313" key="12">
    <source>
        <dbReference type="Proteomes" id="UP000468766"/>
    </source>
</evidence>
<comment type="subcellular location">
    <subcellularLocation>
        <location evidence="1">Cytoplasm</location>
    </subcellularLocation>
</comment>
<comment type="similarity">
    <text evidence="2">Belongs to the TsaE family.</text>
</comment>
<dbReference type="SUPFAM" id="SSF52540">
    <property type="entry name" value="P-loop containing nucleoside triphosphate hydrolases"/>
    <property type="match status" value="1"/>
</dbReference>
<dbReference type="PANTHER" id="PTHR33540">
    <property type="entry name" value="TRNA THREONYLCARBAMOYLADENOSINE BIOSYNTHESIS PROTEIN TSAE"/>
    <property type="match status" value="1"/>
</dbReference>
<dbReference type="PANTHER" id="PTHR33540:SF2">
    <property type="entry name" value="TRNA THREONYLCARBAMOYLADENOSINE BIOSYNTHESIS PROTEIN TSAE"/>
    <property type="match status" value="1"/>
</dbReference>